<reference evidence="2 3" key="1">
    <citation type="submission" date="2016-03" db="EMBL/GenBank/DDBJ databases">
        <authorList>
            <person name="Ploux O."/>
        </authorList>
    </citation>
    <scope>NUCLEOTIDE SEQUENCE [LARGE SCALE GENOMIC DNA]</scope>
    <source>
        <strain evidence="2 3">R-45371</strain>
    </source>
</reference>
<dbReference type="RefSeq" id="WP_064038919.1">
    <property type="nucleotide sequence ID" value="NZ_LUUH01000118.1"/>
</dbReference>
<gene>
    <name evidence="2" type="ORF">A1353_24230</name>
</gene>
<dbReference type="GO" id="GO:0009055">
    <property type="term" value="F:electron transfer activity"/>
    <property type="evidence" value="ECO:0007669"/>
    <property type="project" value="InterPro"/>
</dbReference>
<dbReference type="GO" id="GO:0022900">
    <property type="term" value="P:electron transport chain"/>
    <property type="evidence" value="ECO:0007669"/>
    <property type="project" value="InterPro"/>
</dbReference>
<sequence>MKNRIFPQFDTAARKQHLLKPWLLLILGLASANAVAEVDQRQTIRLNSAQRAHVLGEMRSMLSGTQAILAALSNDDMAAVAQQARMLGMNMGHKAENHLHDLLPESFMQLGMSVHQDFDRIAGDAETLKDPKHTLRQLSSTMNTCGICHETYRLEPVGGKRKP</sequence>
<dbReference type="AlphaFoldDB" id="A0A177LRP9"/>
<organism evidence="2 3">
    <name type="scientific">Methylomonas methanica</name>
    <dbReference type="NCBI Taxonomy" id="421"/>
    <lineage>
        <taxon>Bacteria</taxon>
        <taxon>Pseudomonadati</taxon>
        <taxon>Pseudomonadota</taxon>
        <taxon>Gammaproteobacteria</taxon>
        <taxon>Methylococcales</taxon>
        <taxon>Methylococcaceae</taxon>
        <taxon>Methylomonas</taxon>
    </lineage>
</organism>
<feature type="chain" id="PRO_5008067240" description="Cytochrome C" evidence="1">
    <location>
        <begin position="37"/>
        <end position="163"/>
    </location>
</feature>
<keyword evidence="1" id="KW-0732">Signal</keyword>
<evidence type="ECO:0000256" key="1">
    <source>
        <dbReference type="SAM" id="SignalP"/>
    </source>
</evidence>
<feature type="signal peptide" evidence="1">
    <location>
        <begin position="1"/>
        <end position="36"/>
    </location>
</feature>
<name>A0A177LRP9_METMH</name>
<proteinExistence type="predicted"/>
<accession>A0A177LRP9</accession>
<protein>
    <recommendedName>
        <fullName evidence="4">Cytochrome C</fullName>
    </recommendedName>
</protein>
<dbReference type="SUPFAM" id="SSF47175">
    <property type="entry name" value="Cytochromes"/>
    <property type="match status" value="1"/>
</dbReference>
<dbReference type="GO" id="GO:0005506">
    <property type="term" value="F:iron ion binding"/>
    <property type="evidence" value="ECO:0007669"/>
    <property type="project" value="InterPro"/>
</dbReference>
<dbReference type="EMBL" id="LUUH01000118">
    <property type="protein sequence ID" value="OAH96187.1"/>
    <property type="molecule type" value="Genomic_DNA"/>
</dbReference>
<dbReference type="Proteomes" id="UP000077763">
    <property type="component" value="Unassembled WGS sequence"/>
</dbReference>
<dbReference type="InterPro" id="IPR010980">
    <property type="entry name" value="Cyt_c/b562"/>
</dbReference>
<comment type="caution">
    <text evidence="2">The sequence shown here is derived from an EMBL/GenBank/DDBJ whole genome shotgun (WGS) entry which is preliminary data.</text>
</comment>
<evidence type="ECO:0000313" key="2">
    <source>
        <dbReference type="EMBL" id="OAH96187.1"/>
    </source>
</evidence>
<evidence type="ECO:0008006" key="4">
    <source>
        <dbReference type="Google" id="ProtNLM"/>
    </source>
</evidence>
<evidence type="ECO:0000313" key="3">
    <source>
        <dbReference type="Proteomes" id="UP000077763"/>
    </source>
</evidence>
<dbReference type="GO" id="GO:0020037">
    <property type="term" value="F:heme binding"/>
    <property type="evidence" value="ECO:0007669"/>
    <property type="project" value="InterPro"/>
</dbReference>